<comment type="caution">
    <text evidence="1">The sequence shown here is derived from an EMBL/GenBank/DDBJ whole genome shotgun (WGS) entry which is preliminary data.</text>
</comment>
<reference evidence="1" key="1">
    <citation type="submission" date="2023-03" db="EMBL/GenBank/DDBJ databases">
        <title>Massive genome expansion in bonnet fungi (Mycena s.s.) driven by repeated elements and novel gene families across ecological guilds.</title>
        <authorList>
            <consortium name="Lawrence Berkeley National Laboratory"/>
            <person name="Harder C.B."/>
            <person name="Miyauchi S."/>
            <person name="Viragh M."/>
            <person name="Kuo A."/>
            <person name="Thoen E."/>
            <person name="Andreopoulos B."/>
            <person name="Lu D."/>
            <person name="Skrede I."/>
            <person name="Drula E."/>
            <person name="Henrissat B."/>
            <person name="Morin E."/>
            <person name="Kohler A."/>
            <person name="Barry K."/>
            <person name="LaButti K."/>
            <person name="Morin E."/>
            <person name="Salamov A."/>
            <person name="Lipzen A."/>
            <person name="Mereny Z."/>
            <person name="Hegedus B."/>
            <person name="Baldrian P."/>
            <person name="Stursova M."/>
            <person name="Weitz H."/>
            <person name="Taylor A."/>
            <person name="Grigoriev I.V."/>
            <person name="Nagy L.G."/>
            <person name="Martin F."/>
            <person name="Kauserud H."/>
        </authorList>
    </citation>
    <scope>NUCLEOTIDE SEQUENCE</scope>
    <source>
        <strain evidence="1">CBHHK182m</strain>
    </source>
</reference>
<evidence type="ECO:0000313" key="2">
    <source>
        <dbReference type="Proteomes" id="UP001215598"/>
    </source>
</evidence>
<dbReference type="AlphaFoldDB" id="A0AAD7N8J5"/>
<gene>
    <name evidence="1" type="ORF">B0H16DRAFT_1724102</name>
</gene>
<protein>
    <submittedName>
        <fullName evidence="1">Uncharacterized protein</fullName>
    </submittedName>
</protein>
<accession>A0AAD7N8J5</accession>
<name>A0AAD7N8J5_9AGAR</name>
<evidence type="ECO:0000313" key="1">
    <source>
        <dbReference type="EMBL" id="KAJ7751370.1"/>
    </source>
</evidence>
<organism evidence="1 2">
    <name type="scientific">Mycena metata</name>
    <dbReference type="NCBI Taxonomy" id="1033252"/>
    <lineage>
        <taxon>Eukaryota</taxon>
        <taxon>Fungi</taxon>
        <taxon>Dikarya</taxon>
        <taxon>Basidiomycota</taxon>
        <taxon>Agaricomycotina</taxon>
        <taxon>Agaricomycetes</taxon>
        <taxon>Agaricomycetidae</taxon>
        <taxon>Agaricales</taxon>
        <taxon>Marasmiineae</taxon>
        <taxon>Mycenaceae</taxon>
        <taxon>Mycena</taxon>
    </lineage>
</organism>
<sequence>MANDLTSLRPRGPIKMLTSLRTQGKLSAQAHIEHAEGTWRELTDEVNPLAANLTTGD</sequence>
<keyword evidence="2" id="KW-1185">Reference proteome</keyword>
<dbReference type="Proteomes" id="UP001215598">
    <property type="component" value="Unassembled WGS sequence"/>
</dbReference>
<proteinExistence type="predicted"/>
<dbReference type="EMBL" id="JARKIB010000062">
    <property type="protein sequence ID" value="KAJ7751370.1"/>
    <property type="molecule type" value="Genomic_DNA"/>
</dbReference>